<keyword evidence="1" id="KW-0812">Transmembrane</keyword>
<reference evidence="3 4" key="1">
    <citation type="submission" date="2016-12" db="EMBL/GenBank/DDBJ databases">
        <authorList>
            <person name="Song W.-J."/>
            <person name="Kurnit D.M."/>
        </authorList>
    </citation>
    <scope>NUCLEOTIDE SEQUENCE [LARGE SCALE GENOMIC DNA]</scope>
    <source>
        <strain evidence="3 4">ATCC 43942</strain>
    </source>
</reference>
<protein>
    <recommendedName>
        <fullName evidence="2">YrhK domain-containing protein</fullName>
    </recommendedName>
</protein>
<dbReference type="OrthoDB" id="5519470at2"/>
<keyword evidence="1" id="KW-1133">Transmembrane helix</keyword>
<evidence type="ECO:0000313" key="3">
    <source>
        <dbReference type="EMBL" id="ASA58066.1"/>
    </source>
</evidence>
<dbReference type="InterPro" id="IPR025424">
    <property type="entry name" value="YrhK_domain"/>
</dbReference>
<feature type="transmembrane region" description="Helical" evidence="1">
    <location>
        <begin position="60"/>
        <end position="78"/>
    </location>
</feature>
<dbReference type="EMBL" id="CP018836">
    <property type="protein sequence ID" value="ASA58066.1"/>
    <property type="molecule type" value="Genomic_DNA"/>
</dbReference>
<evidence type="ECO:0000259" key="2">
    <source>
        <dbReference type="Pfam" id="PF14145"/>
    </source>
</evidence>
<evidence type="ECO:0000313" key="4">
    <source>
        <dbReference type="Proteomes" id="UP000196708"/>
    </source>
</evidence>
<keyword evidence="1" id="KW-0472">Membrane</keyword>
<dbReference type="Proteomes" id="UP000196708">
    <property type="component" value="Chromosome 2"/>
</dbReference>
<feature type="transmembrane region" description="Helical" evidence="1">
    <location>
        <begin position="35"/>
        <end position="54"/>
    </location>
</feature>
<sequence>MHNGGIVTNTTKAKLDINIGGEHLVIQQRYEALSAFNDLLIAIWFLIGSFFFLNDSLVESGTWLFIAGSAQLLIKPLIKLTSLVHLYRIQNRYNS</sequence>
<dbReference type="AlphaFoldDB" id="A0A1Z2SLR2"/>
<feature type="domain" description="YrhK" evidence="2">
    <location>
        <begin position="28"/>
        <end position="81"/>
    </location>
</feature>
<evidence type="ECO:0000256" key="1">
    <source>
        <dbReference type="SAM" id="Phobius"/>
    </source>
</evidence>
<dbReference type="Pfam" id="PF14145">
    <property type="entry name" value="YrhK"/>
    <property type="match status" value="1"/>
</dbReference>
<proteinExistence type="predicted"/>
<dbReference type="KEGG" id="vga:BSQ33_20445"/>
<gene>
    <name evidence="3" type="ORF">BSQ33_20445</name>
</gene>
<accession>A0A1Z2SLR2</accession>
<name>A0A1Z2SLR2_VIBGA</name>
<organism evidence="3 4">
    <name type="scientific">Vibrio gazogenes</name>
    <dbReference type="NCBI Taxonomy" id="687"/>
    <lineage>
        <taxon>Bacteria</taxon>
        <taxon>Pseudomonadati</taxon>
        <taxon>Pseudomonadota</taxon>
        <taxon>Gammaproteobacteria</taxon>
        <taxon>Vibrionales</taxon>
        <taxon>Vibrionaceae</taxon>
        <taxon>Vibrio</taxon>
    </lineage>
</organism>